<feature type="compositionally biased region" description="Basic residues" evidence="1">
    <location>
        <begin position="60"/>
        <end position="69"/>
    </location>
</feature>
<feature type="region of interest" description="Disordered" evidence="1">
    <location>
        <begin position="178"/>
        <end position="217"/>
    </location>
</feature>
<dbReference type="SUPFAM" id="SSF143990">
    <property type="entry name" value="YbiA-like"/>
    <property type="match status" value="1"/>
</dbReference>
<feature type="region of interest" description="Disordered" evidence="1">
    <location>
        <begin position="254"/>
        <end position="291"/>
    </location>
</feature>
<dbReference type="OrthoDB" id="206452at2759"/>
<dbReference type="HOGENOM" id="CLU_443466_0_0_1"/>
<dbReference type="AlphaFoldDB" id="A0A0D0AJJ0"/>
<evidence type="ECO:0000259" key="2">
    <source>
        <dbReference type="Pfam" id="PF08719"/>
    </source>
</evidence>
<dbReference type="Pfam" id="PF08719">
    <property type="entry name" value="NADAR"/>
    <property type="match status" value="1"/>
</dbReference>
<evidence type="ECO:0000256" key="1">
    <source>
        <dbReference type="SAM" id="MobiDB-lite"/>
    </source>
</evidence>
<gene>
    <name evidence="3" type="ORF">GYMLUDRAFT_253059</name>
</gene>
<keyword evidence="4" id="KW-1185">Reference proteome</keyword>
<dbReference type="CDD" id="cd15457">
    <property type="entry name" value="NADAR"/>
    <property type="match status" value="1"/>
</dbReference>
<dbReference type="EMBL" id="KN834907">
    <property type="protein sequence ID" value="KIK50360.1"/>
    <property type="molecule type" value="Genomic_DNA"/>
</dbReference>
<reference evidence="3 4" key="1">
    <citation type="submission" date="2014-04" db="EMBL/GenBank/DDBJ databases">
        <title>Evolutionary Origins and Diversification of the Mycorrhizal Mutualists.</title>
        <authorList>
            <consortium name="DOE Joint Genome Institute"/>
            <consortium name="Mycorrhizal Genomics Consortium"/>
            <person name="Kohler A."/>
            <person name="Kuo A."/>
            <person name="Nagy L.G."/>
            <person name="Floudas D."/>
            <person name="Copeland A."/>
            <person name="Barry K.W."/>
            <person name="Cichocki N."/>
            <person name="Veneault-Fourrey C."/>
            <person name="LaButti K."/>
            <person name="Lindquist E.A."/>
            <person name="Lipzen A."/>
            <person name="Lundell T."/>
            <person name="Morin E."/>
            <person name="Murat C."/>
            <person name="Riley R."/>
            <person name="Ohm R."/>
            <person name="Sun H."/>
            <person name="Tunlid A."/>
            <person name="Henrissat B."/>
            <person name="Grigoriev I.V."/>
            <person name="Hibbett D.S."/>
            <person name="Martin F."/>
        </authorList>
    </citation>
    <scope>NUCLEOTIDE SEQUENCE [LARGE SCALE GENOMIC DNA]</scope>
    <source>
        <strain evidence="3 4">FD-317 M1</strain>
    </source>
</reference>
<feature type="region of interest" description="Disordered" evidence="1">
    <location>
        <begin position="426"/>
        <end position="448"/>
    </location>
</feature>
<feature type="compositionally biased region" description="Polar residues" evidence="1">
    <location>
        <begin position="254"/>
        <end position="269"/>
    </location>
</feature>
<feature type="compositionally biased region" description="Low complexity" evidence="1">
    <location>
        <begin position="26"/>
        <end position="42"/>
    </location>
</feature>
<organism evidence="3 4">
    <name type="scientific">Collybiopsis luxurians FD-317 M1</name>
    <dbReference type="NCBI Taxonomy" id="944289"/>
    <lineage>
        <taxon>Eukaryota</taxon>
        <taxon>Fungi</taxon>
        <taxon>Dikarya</taxon>
        <taxon>Basidiomycota</taxon>
        <taxon>Agaricomycotina</taxon>
        <taxon>Agaricomycetes</taxon>
        <taxon>Agaricomycetidae</taxon>
        <taxon>Agaricales</taxon>
        <taxon>Marasmiineae</taxon>
        <taxon>Omphalotaceae</taxon>
        <taxon>Collybiopsis</taxon>
        <taxon>Collybiopsis luxurians</taxon>
    </lineage>
</organism>
<feature type="compositionally biased region" description="Pro residues" evidence="1">
    <location>
        <begin position="94"/>
        <end position="108"/>
    </location>
</feature>
<feature type="compositionally biased region" description="Polar residues" evidence="1">
    <location>
        <begin position="75"/>
        <end position="86"/>
    </location>
</feature>
<dbReference type="Proteomes" id="UP000053593">
    <property type="component" value="Unassembled WGS sequence"/>
</dbReference>
<sequence>MGQSNSRSKNPGYAYPHPGAFPPPGAAYGPGSYPVYPGYPQPSNQHMVVPYPFFAQPSTQKRRTKRRRASANDAPRQQLQIAQAPSISRHANPAPAPRSMPAPPPPLFTPMTNGGGEPLANFPVEPQIPHIVSPPRRHAQTPYHAPNPPLGAEDDEDEQEPPPQVVAAPVVPEALAQHRRRHTVPLQQHPETILPQPVNPPRPSAFDLPLNSPSRNPLPHPPRDLFDSEAYKAVLDIPRGTDLFTALYAYQRDQAQQPGQDPNSSNIPRTRTGLFGRRNSRGGGGLFRTLTGTRGRKQEFPQPTTQETAKERIRAGDVRLVPFPVPVERLPPGSQPTQGAFIHVPPSEDRYVTATLPGAGMGAMMGPTAVEAEAQPDIVAPPPQLVERTRGIPPFPVMQGPGAAAGGGDDTAGPSQINAPFPVMTAPPRPGSQPSQPVFPPDLPPPRQRTPLPPFIFTQSSPNYQGFFPHSPHRVLHQNQTYPTATHLHEALKYLPAHPTIASNIRLCVNLADVYPLSAANTAYVRSDWGTVFLQEMEKVLELKFSQHPELKNALVVLDGMGEGGDGGGKGREIVYRDDRDTFWGDGGGPGRGTNELGKILRRVRDRLVEEREEGT</sequence>
<dbReference type="InterPro" id="IPR037238">
    <property type="entry name" value="YbiA-like_sf"/>
</dbReference>
<proteinExistence type="predicted"/>
<dbReference type="InterPro" id="IPR012816">
    <property type="entry name" value="NADAR"/>
</dbReference>
<feature type="region of interest" description="Disordered" evidence="1">
    <location>
        <begin position="1"/>
        <end position="164"/>
    </location>
</feature>
<feature type="domain" description="NADAR" evidence="2">
    <location>
        <begin position="457"/>
        <end position="608"/>
    </location>
</feature>
<evidence type="ECO:0000313" key="4">
    <source>
        <dbReference type="Proteomes" id="UP000053593"/>
    </source>
</evidence>
<protein>
    <recommendedName>
        <fullName evidence="2">NADAR domain-containing protein</fullName>
    </recommendedName>
</protein>
<dbReference type="Gene3D" id="1.10.357.40">
    <property type="entry name" value="YbiA-like"/>
    <property type="match status" value="1"/>
</dbReference>
<name>A0A0D0AJJ0_9AGAR</name>
<accession>A0A0D0AJJ0</accession>
<evidence type="ECO:0000313" key="3">
    <source>
        <dbReference type="EMBL" id="KIK50360.1"/>
    </source>
</evidence>